<dbReference type="Proteomes" id="UP000234560">
    <property type="component" value="Chromosome"/>
</dbReference>
<dbReference type="RefSeq" id="WP_101678975.1">
    <property type="nucleotide sequence ID" value="NZ_CP136958.1"/>
</dbReference>
<name>A0AAF0YU28_9CORY</name>
<protein>
    <submittedName>
        <fullName evidence="1">Uncharacterized protein</fullName>
    </submittedName>
</protein>
<evidence type="ECO:0000313" key="2">
    <source>
        <dbReference type="Proteomes" id="UP000234560"/>
    </source>
</evidence>
<reference evidence="1" key="1">
    <citation type="submission" date="2017-12" db="EMBL/GenBank/DDBJ databases">
        <authorList>
            <person name="Thomas-White K."/>
            <person name="Wolfe A.J."/>
        </authorList>
    </citation>
    <scope>NUCLEOTIDE SEQUENCE</scope>
    <source>
        <strain evidence="1">UMB0763</strain>
    </source>
</reference>
<sequence length="185" mass="21965">MFTYVVDEAIHRFEHDGVEYSVGYDECPPCPTEWLCDIDEIGFRSYGRCGYNYFDHKGLWEDMHTLEHDKETGIIDIEDIVYRYRSIHGAKWWEHLEEEDAELIMEAMADIDYFNYALSEFHVIKDGRCEAVYRNYEEQRACSDLEIYKAWADGEVYAVCNESTGETVWDCYIDPFDEQQVIDCF</sequence>
<dbReference type="AlphaFoldDB" id="A0AAF0YU28"/>
<evidence type="ECO:0000313" key="1">
    <source>
        <dbReference type="EMBL" id="WOT03389.1"/>
    </source>
</evidence>
<dbReference type="EMBL" id="CP136958">
    <property type="protein sequence ID" value="WOT03389.1"/>
    <property type="molecule type" value="Genomic_DNA"/>
</dbReference>
<dbReference type="KEGG" id="cpyr:CYJ47_06450"/>
<organism evidence="1 2">
    <name type="scientific">Corynebacterium pyruviciproducens</name>
    <dbReference type="NCBI Taxonomy" id="598660"/>
    <lineage>
        <taxon>Bacteria</taxon>
        <taxon>Bacillati</taxon>
        <taxon>Actinomycetota</taxon>
        <taxon>Actinomycetes</taxon>
        <taxon>Mycobacteriales</taxon>
        <taxon>Corynebacteriaceae</taxon>
        <taxon>Corynebacterium</taxon>
    </lineage>
</organism>
<proteinExistence type="predicted"/>
<accession>A0AAF0YU28</accession>
<reference evidence="1" key="2">
    <citation type="submission" date="2023-10" db="EMBL/GenBank/DDBJ databases">
        <authorList>
            <person name="Choi B."/>
        </authorList>
    </citation>
    <scope>NUCLEOTIDE SEQUENCE</scope>
    <source>
        <strain evidence="1">UMB0763</strain>
    </source>
</reference>
<gene>
    <name evidence="1" type="ORF">CYJ47_06450</name>
</gene>